<organism evidence="2 3">
    <name type="scientific">Elysia crispata</name>
    <name type="common">lettuce slug</name>
    <dbReference type="NCBI Taxonomy" id="231223"/>
    <lineage>
        <taxon>Eukaryota</taxon>
        <taxon>Metazoa</taxon>
        <taxon>Spiralia</taxon>
        <taxon>Lophotrochozoa</taxon>
        <taxon>Mollusca</taxon>
        <taxon>Gastropoda</taxon>
        <taxon>Heterobranchia</taxon>
        <taxon>Euthyneura</taxon>
        <taxon>Panpulmonata</taxon>
        <taxon>Sacoglossa</taxon>
        <taxon>Placobranchoidea</taxon>
        <taxon>Plakobranchidae</taxon>
        <taxon>Elysia</taxon>
    </lineage>
</organism>
<dbReference type="Proteomes" id="UP001283361">
    <property type="component" value="Unassembled WGS sequence"/>
</dbReference>
<name>A0AAE1CZT0_9GAST</name>
<evidence type="ECO:0000313" key="3">
    <source>
        <dbReference type="Proteomes" id="UP001283361"/>
    </source>
</evidence>
<reference evidence="2" key="1">
    <citation type="journal article" date="2023" name="G3 (Bethesda)">
        <title>A reference genome for the long-term kleptoplast-retaining sea slug Elysia crispata morphotype clarki.</title>
        <authorList>
            <person name="Eastman K.E."/>
            <person name="Pendleton A.L."/>
            <person name="Shaikh M.A."/>
            <person name="Suttiyut T."/>
            <person name="Ogas R."/>
            <person name="Tomko P."/>
            <person name="Gavelis G."/>
            <person name="Widhalm J.R."/>
            <person name="Wisecaver J.H."/>
        </authorList>
    </citation>
    <scope>NUCLEOTIDE SEQUENCE</scope>
    <source>
        <strain evidence="2">ECLA1</strain>
    </source>
</reference>
<comment type="caution">
    <text evidence="2">The sequence shown here is derived from an EMBL/GenBank/DDBJ whole genome shotgun (WGS) entry which is preliminary data.</text>
</comment>
<accession>A0AAE1CZT0</accession>
<proteinExistence type="predicted"/>
<gene>
    <name evidence="2" type="ORF">RRG08_024873</name>
</gene>
<sequence length="77" mass="8741">MERYTLNPSHIDVRDPYVERTCKHPKNAARSKRTNLSSEEPIKRPMAWPLHGPHSPGRGQSGRLTPTTIDGRQGVLR</sequence>
<evidence type="ECO:0000256" key="1">
    <source>
        <dbReference type="SAM" id="MobiDB-lite"/>
    </source>
</evidence>
<feature type="compositionally biased region" description="Basic residues" evidence="1">
    <location>
        <begin position="23"/>
        <end position="33"/>
    </location>
</feature>
<keyword evidence="3" id="KW-1185">Reference proteome</keyword>
<evidence type="ECO:0000313" key="2">
    <source>
        <dbReference type="EMBL" id="KAK3747726.1"/>
    </source>
</evidence>
<feature type="region of interest" description="Disordered" evidence="1">
    <location>
        <begin position="23"/>
        <end position="77"/>
    </location>
</feature>
<dbReference type="EMBL" id="JAWDGP010006075">
    <property type="protein sequence ID" value="KAK3747726.1"/>
    <property type="molecule type" value="Genomic_DNA"/>
</dbReference>
<dbReference type="AlphaFoldDB" id="A0AAE1CZT0"/>
<protein>
    <submittedName>
        <fullName evidence="2">Uncharacterized protein</fullName>
    </submittedName>
</protein>